<gene>
    <name evidence="1" type="ORF">K443DRAFT_111240</name>
</gene>
<feature type="non-terminal residue" evidence="1">
    <location>
        <position position="1"/>
    </location>
</feature>
<evidence type="ECO:0000313" key="2">
    <source>
        <dbReference type="Proteomes" id="UP000054477"/>
    </source>
</evidence>
<evidence type="ECO:0000313" key="1">
    <source>
        <dbReference type="EMBL" id="KIJ93972.1"/>
    </source>
</evidence>
<dbReference type="EMBL" id="KN838815">
    <property type="protein sequence ID" value="KIJ93972.1"/>
    <property type="molecule type" value="Genomic_DNA"/>
</dbReference>
<keyword evidence="2" id="KW-1185">Reference proteome</keyword>
<dbReference type="AlphaFoldDB" id="A0A0C9XCN0"/>
<reference evidence="1 2" key="1">
    <citation type="submission" date="2014-04" db="EMBL/GenBank/DDBJ databases">
        <authorList>
            <consortium name="DOE Joint Genome Institute"/>
            <person name="Kuo A."/>
            <person name="Kohler A."/>
            <person name="Nagy L.G."/>
            <person name="Floudas D."/>
            <person name="Copeland A."/>
            <person name="Barry K.W."/>
            <person name="Cichocki N."/>
            <person name="Veneault-Fourrey C."/>
            <person name="LaButti K."/>
            <person name="Lindquist E.A."/>
            <person name="Lipzen A."/>
            <person name="Lundell T."/>
            <person name="Morin E."/>
            <person name="Murat C."/>
            <person name="Sun H."/>
            <person name="Tunlid A."/>
            <person name="Henrissat B."/>
            <person name="Grigoriev I.V."/>
            <person name="Hibbett D.S."/>
            <person name="Martin F."/>
            <person name="Nordberg H.P."/>
            <person name="Cantor M.N."/>
            <person name="Hua S.X."/>
        </authorList>
    </citation>
    <scope>NUCLEOTIDE SEQUENCE [LARGE SCALE GENOMIC DNA]</scope>
    <source>
        <strain evidence="1 2">LaAM-08-1</strain>
    </source>
</reference>
<dbReference type="HOGENOM" id="CLU_205596_0_0_1"/>
<protein>
    <submittedName>
        <fullName evidence="1">Uncharacterized protein</fullName>
    </submittedName>
</protein>
<accession>A0A0C9XCN0</accession>
<reference evidence="2" key="2">
    <citation type="submission" date="2015-01" db="EMBL/GenBank/DDBJ databases">
        <title>Evolutionary Origins and Diversification of the Mycorrhizal Mutualists.</title>
        <authorList>
            <consortium name="DOE Joint Genome Institute"/>
            <consortium name="Mycorrhizal Genomics Consortium"/>
            <person name="Kohler A."/>
            <person name="Kuo A."/>
            <person name="Nagy L.G."/>
            <person name="Floudas D."/>
            <person name="Copeland A."/>
            <person name="Barry K.W."/>
            <person name="Cichocki N."/>
            <person name="Veneault-Fourrey C."/>
            <person name="LaButti K."/>
            <person name="Lindquist E.A."/>
            <person name="Lipzen A."/>
            <person name="Lundell T."/>
            <person name="Morin E."/>
            <person name="Murat C."/>
            <person name="Riley R."/>
            <person name="Ohm R."/>
            <person name="Sun H."/>
            <person name="Tunlid A."/>
            <person name="Henrissat B."/>
            <person name="Grigoriev I.V."/>
            <person name="Hibbett D.S."/>
            <person name="Martin F."/>
        </authorList>
    </citation>
    <scope>NUCLEOTIDE SEQUENCE [LARGE SCALE GENOMIC DNA]</scope>
    <source>
        <strain evidence="2">LaAM-08-1</strain>
    </source>
</reference>
<organism evidence="1 2">
    <name type="scientific">Laccaria amethystina LaAM-08-1</name>
    <dbReference type="NCBI Taxonomy" id="1095629"/>
    <lineage>
        <taxon>Eukaryota</taxon>
        <taxon>Fungi</taxon>
        <taxon>Dikarya</taxon>
        <taxon>Basidiomycota</taxon>
        <taxon>Agaricomycotina</taxon>
        <taxon>Agaricomycetes</taxon>
        <taxon>Agaricomycetidae</taxon>
        <taxon>Agaricales</taxon>
        <taxon>Agaricineae</taxon>
        <taxon>Hydnangiaceae</taxon>
        <taxon>Laccaria</taxon>
    </lineage>
</organism>
<name>A0A0C9XCN0_9AGAR</name>
<dbReference type="STRING" id="1095629.A0A0C9XCN0"/>
<sequence length="67" mass="7402">LDLVNHALDLAMASRPFHIYDIRKRGILAQQRESSLNYMTRSLACMPGSQGLFGADSLSSLHSSHCL</sequence>
<dbReference type="OrthoDB" id="10262475at2759"/>
<proteinExistence type="predicted"/>
<dbReference type="Proteomes" id="UP000054477">
    <property type="component" value="Unassembled WGS sequence"/>
</dbReference>